<evidence type="ECO:0000259" key="1">
    <source>
        <dbReference type="SMART" id="SM00382"/>
    </source>
</evidence>
<evidence type="ECO:0000313" key="2">
    <source>
        <dbReference type="EMBL" id="KWZ80861.1"/>
    </source>
</evidence>
<sequence>MSVWDSIVGQQAVVGQLQAIVSGDPKALAQSWLICGPPGSGRSNVARAFAAALESPDRGLSDEPTNITRQVLSGTHPDVTTLATNKVTIGIDDVRQLILTSEQMPSTAPWRIIIIEDVDRMLERTTNVLLKEIEEPSPHTIWLLCAPSAQDVLPTIRSRTRIVNLAVPSTKAVADYLMASVNPALPAERQFDRHVAVRAARLAEGHIGIAKLYASDTQVMSDRDELIVGLLGLRKASDAVLLADDLIDTAKSQAEADVNRQTAAAEADFRRINGLGEQDRIPPKLRGAYNAIAKKDEIKRRATRRSRDVLDRALNSAASIYRDIAVLQNNAEDAVGLINMENRTAIAELSARLSRQEVVDRLEAITVARKRLLGNGNPMLVFEALFCALIPGRL</sequence>
<protein>
    <submittedName>
        <fullName evidence="2">DNA polymerase III, delta' subunit</fullName>
    </submittedName>
</protein>
<dbReference type="AlphaFoldDB" id="A0A0E2ZFK6"/>
<gene>
    <name evidence="2" type="ORF">HMPREF3196_01435</name>
</gene>
<dbReference type="InterPro" id="IPR050238">
    <property type="entry name" value="DNA_Rep/Repair_Clamp_Loader"/>
</dbReference>
<dbReference type="PANTHER" id="PTHR11669">
    <property type="entry name" value="REPLICATION FACTOR C / DNA POLYMERASE III GAMMA-TAU SUBUNIT"/>
    <property type="match status" value="1"/>
</dbReference>
<dbReference type="InterPro" id="IPR027417">
    <property type="entry name" value="P-loop_NTPase"/>
</dbReference>
<dbReference type="Pfam" id="PF13177">
    <property type="entry name" value="DNA_pol3_delta2"/>
    <property type="match status" value="1"/>
</dbReference>
<dbReference type="GO" id="GO:0006261">
    <property type="term" value="P:DNA-templated DNA replication"/>
    <property type="evidence" value="ECO:0007669"/>
    <property type="project" value="TreeGrafter"/>
</dbReference>
<dbReference type="Gene3D" id="3.40.50.300">
    <property type="entry name" value="P-loop containing nucleotide triphosphate hydrolases"/>
    <property type="match status" value="1"/>
</dbReference>
<dbReference type="SUPFAM" id="SSF52540">
    <property type="entry name" value="P-loop containing nucleoside triphosphate hydrolases"/>
    <property type="match status" value="1"/>
</dbReference>
<dbReference type="SMART" id="SM00382">
    <property type="entry name" value="AAA"/>
    <property type="match status" value="1"/>
</dbReference>
<proteinExistence type="predicted"/>
<organism evidence="2 3">
    <name type="scientific">Bifidobacterium bifidum</name>
    <dbReference type="NCBI Taxonomy" id="1681"/>
    <lineage>
        <taxon>Bacteria</taxon>
        <taxon>Bacillati</taxon>
        <taxon>Actinomycetota</taxon>
        <taxon>Actinomycetes</taxon>
        <taxon>Bifidobacteriales</taxon>
        <taxon>Bifidobacteriaceae</taxon>
        <taxon>Bifidobacterium</taxon>
    </lineage>
</organism>
<dbReference type="NCBIfam" id="NF005926">
    <property type="entry name" value="PRK07940.1"/>
    <property type="match status" value="1"/>
</dbReference>
<dbReference type="RefSeq" id="WP_003814162.1">
    <property type="nucleotide sequence ID" value="NZ_AP024712.1"/>
</dbReference>
<dbReference type="PATRIC" id="fig|1681.23.peg.404"/>
<dbReference type="PANTHER" id="PTHR11669:SF8">
    <property type="entry name" value="DNA POLYMERASE III SUBUNIT DELTA"/>
    <property type="match status" value="1"/>
</dbReference>
<dbReference type="InterPro" id="IPR003593">
    <property type="entry name" value="AAA+_ATPase"/>
</dbReference>
<accession>A0A0E2ZFK6</accession>
<reference evidence="2 3" key="1">
    <citation type="submission" date="2016-01" db="EMBL/GenBank/DDBJ databases">
        <authorList>
            <person name="Oliw E.H."/>
        </authorList>
    </citation>
    <scope>NUCLEOTIDE SEQUENCE [LARGE SCALE GENOMIC DNA]</scope>
    <source>
        <strain evidence="2 3">MJR8628B</strain>
    </source>
</reference>
<name>A0A0E2ZFK6_BIFBI</name>
<dbReference type="Proteomes" id="UP000070092">
    <property type="component" value="Unassembled WGS sequence"/>
</dbReference>
<comment type="caution">
    <text evidence="2">The sequence shown here is derived from an EMBL/GenBank/DDBJ whole genome shotgun (WGS) entry which is preliminary data.</text>
</comment>
<feature type="domain" description="AAA+ ATPase" evidence="1">
    <location>
        <begin position="28"/>
        <end position="168"/>
    </location>
</feature>
<dbReference type="GeneID" id="93093282"/>
<evidence type="ECO:0000313" key="3">
    <source>
        <dbReference type="Proteomes" id="UP000070092"/>
    </source>
</evidence>
<dbReference type="EMBL" id="LRPO01000039">
    <property type="protein sequence ID" value="KWZ80861.1"/>
    <property type="molecule type" value="Genomic_DNA"/>
</dbReference>